<name>A0ACA9N9D7_9GLOM</name>
<accession>A0ACA9N9D7</accession>
<evidence type="ECO:0000313" key="1">
    <source>
        <dbReference type="EMBL" id="CAG8637275.1"/>
    </source>
</evidence>
<sequence length="185" mass="21066">MPKSKSPFDQLENAPSRKKYIKYFEKKRWKGGTPISPYDPSAKRFNVKTETILRHTKLPLRKWYLALCLFSAKKSVSSYELAESLVKLGNEVQIDETLIGGSNSNRHKNKKIPHCQGRSAVDKTLVFGMVEQNSYLITQKVPDAKMKTLVPIIRDNVERVNHGKGEYVIKDDQGNKITTNSIESV</sequence>
<evidence type="ECO:0000313" key="2">
    <source>
        <dbReference type="Proteomes" id="UP000789860"/>
    </source>
</evidence>
<gene>
    <name evidence="1" type="ORF">SCALOS_LOCUS8187</name>
</gene>
<protein>
    <submittedName>
        <fullName evidence="1">2420_t:CDS:1</fullName>
    </submittedName>
</protein>
<dbReference type="Proteomes" id="UP000789860">
    <property type="component" value="Unassembled WGS sequence"/>
</dbReference>
<comment type="caution">
    <text evidence="1">The sequence shown here is derived from an EMBL/GenBank/DDBJ whole genome shotgun (WGS) entry which is preliminary data.</text>
</comment>
<reference evidence="1" key="1">
    <citation type="submission" date="2021-06" db="EMBL/GenBank/DDBJ databases">
        <authorList>
            <person name="Kallberg Y."/>
            <person name="Tangrot J."/>
            <person name="Rosling A."/>
        </authorList>
    </citation>
    <scope>NUCLEOTIDE SEQUENCE</scope>
    <source>
        <strain evidence="1">AU212A</strain>
    </source>
</reference>
<proteinExistence type="predicted"/>
<organism evidence="1 2">
    <name type="scientific">Scutellospora calospora</name>
    <dbReference type="NCBI Taxonomy" id="85575"/>
    <lineage>
        <taxon>Eukaryota</taxon>
        <taxon>Fungi</taxon>
        <taxon>Fungi incertae sedis</taxon>
        <taxon>Mucoromycota</taxon>
        <taxon>Glomeromycotina</taxon>
        <taxon>Glomeromycetes</taxon>
        <taxon>Diversisporales</taxon>
        <taxon>Gigasporaceae</taxon>
        <taxon>Scutellospora</taxon>
    </lineage>
</organism>
<keyword evidence="2" id="KW-1185">Reference proteome</keyword>
<dbReference type="EMBL" id="CAJVPM010020886">
    <property type="protein sequence ID" value="CAG8637275.1"/>
    <property type="molecule type" value="Genomic_DNA"/>
</dbReference>